<gene>
    <name evidence="2" type="ORF">TIFTF001_008985</name>
</gene>
<keyword evidence="3" id="KW-1185">Reference proteome</keyword>
<reference evidence="2" key="1">
    <citation type="submission" date="2023-07" db="EMBL/GenBank/DDBJ databases">
        <title>draft genome sequence of fig (Ficus carica).</title>
        <authorList>
            <person name="Takahashi T."/>
            <person name="Nishimura K."/>
        </authorList>
    </citation>
    <scope>NUCLEOTIDE SEQUENCE</scope>
</reference>
<dbReference type="AlphaFoldDB" id="A0AA88D0Z8"/>
<feature type="compositionally biased region" description="Polar residues" evidence="1">
    <location>
        <begin position="93"/>
        <end position="108"/>
    </location>
</feature>
<evidence type="ECO:0000313" key="3">
    <source>
        <dbReference type="Proteomes" id="UP001187192"/>
    </source>
</evidence>
<accession>A0AA88D0Z8</accession>
<name>A0AA88D0Z8_FICCA</name>
<evidence type="ECO:0000313" key="2">
    <source>
        <dbReference type="EMBL" id="GMN39760.1"/>
    </source>
</evidence>
<sequence length="225" mass="24436">MWPPWFSACREILDLGGDRHCGSADSGPVGDRSLSHRSYSRDLIGARSSLSSNHSLVTARSLLVDAVICSDHKVLFPIVTRLRGGRSIHPSGPNASNVTPTDQKTPTGQRPLLGDVSMPGRGPPGPHSTYYLTSDTSPVTVPINNRHHPPTAAPRLIATCSDRGYSRWHWRHTTLVSPVLSQGHVASVHWTNNTCSLRLTHPPGALSSRPGWVARAPRPARCTYK</sequence>
<protein>
    <submittedName>
        <fullName evidence="2">Uncharacterized protein</fullName>
    </submittedName>
</protein>
<feature type="region of interest" description="Disordered" evidence="1">
    <location>
        <begin position="86"/>
        <end position="112"/>
    </location>
</feature>
<dbReference type="Proteomes" id="UP001187192">
    <property type="component" value="Unassembled WGS sequence"/>
</dbReference>
<proteinExistence type="predicted"/>
<comment type="caution">
    <text evidence="2">The sequence shown here is derived from an EMBL/GenBank/DDBJ whole genome shotgun (WGS) entry which is preliminary data.</text>
</comment>
<dbReference type="EMBL" id="BTGU01000010">
    <property type="protein sequence ID" value="GMN39760.1"/>
    <property type="molecule type" value="Genomic_DNA"/>
</dbReference>
<evidence type="ECO:0000256" key="1">
    <source>
        <dbReference type="SAM" id="MobiDB-lite"/>
    </source>
</evidence>
<organism evidence="2 3">
    <name type="scientific">Ficus carica</name>
    <name type="common">Common fig</name>
    <dbReference type="NCBI Taxonomy" id="3494"/>
    <lineage>
        <taxon>Eukaryota</taxon>
        <taxon>Viridiplantae</taxon>
        <taxon>Streptophyta</taxon>
        <taxon>Embryophyta</taxon>
        <taxon>Tracheophyta</taxon>
        <taxon>Spermatophyta</taxon>
        <taxon>Magnoliopsida</taxon>
        <taxon>eudicotyledons</taxon>
        <taxon>Gunneridae</taxon>
        <taxon>Pentapetalae</taxon>
        <taxon>rosids</taxon>
        <taxon>fabids</taxon>
        <taxon>Rosales</taxon>
        <taxon>Moraceae</taxon>
        <taxon>Ficeae</taxon>
        <taxon>Ficus</taxon>
    </lineage>
</organism>